<dbReference type="PROSITE" id="PS51318">
    <property type="entry name" value="TAT"/>
    <property type="match status" value="1"/>
</dbReference>
<protein>
    <submittedName>
        <fullName evidence="2">ABC transporter, substrate-binding protein, aliphatic sulfonates family</fullName>
    </submittedName>
    <submittedName>
        <fullName evidence="3">NitT/TauT family transport system substrate-binding protein</fullName>
    </submittedName>
</protein>
<dbReference type="EMBL" id="FNXB01000036">
    <property type="protein sequence ID" value="SEI14005.1"/>
    <property type="molecule type" value="Genomic_DNA"/>
</dbReference>
<dbReference type="Gene3D" id="3.40.190.10">
    <property type="entry name" value="Periplasmic binding protein-like II"/>
    <property type="match status" value="2"/>
</dbReference>
<evidence type="ECO:0000259" key="1">
    <source>
        <dbReference type="Pfam" id="PF09084"/>
    </source>
</evidence>
<reference evidence="2" key="1">
    <citation type="submission" date="2016-10" db="EMBL/GenBank/DDBJ databases">
        <authorList>
            <person name="de Groot N.N."/>
        </authorList>
    </citation>
    <scope>NUCLEOTIDE SEQUENCE [LARGE SCALE GENOMIC DNA]</scope>
    <source>
        <strain evidence="2">CCBAU85039</strain>
    </source>
</reference>
<reference evidence="3 5" key="2">
    <citation type="submission" date="2016-10" db="EMBL/GenBank/DDBJ databases">
        <authorList>
            <person name="Varghese N."/>
            <person name="Submissions S."/>
        </authorList>
    </citation>
    <scope>NUCLEOTIDE SEQUENCE [LARGE SCALE GENOMIC DNA]</scope>
    <source>
        <strain evidence="3 5">CGMCC 1.7071</strain>
    </source>
</reference>
<sequence>MHIIQNRRSFLASAAAVGVAGVLGPATRVWAEPLPETTTIRLGKISGICIAPQYVAEDLLRLEGFSDVRYVAGEPGYGTSETIARGEVDFSLNFAAPLAVAIDAGDPIMVLAGVHPGCFELFGNESIRSMRDLKGKTVGVQGLGSTPHVFLTSMAAYVGLDPQKDIRWVTNPAVRPMELFVKGKVDAFLGFPPEPQELHARNIGHVVVNSATDRPWSQYFCCMLAGNADFVRNNPVATKRVLRAILKAADLCVAEPWRIARQIVDGGFAANYDYALQTMSEVPYGKWRDYDPEDTIRFYALRLHESGMIKSSPHEIIANGTDWRFLSEVKRELKT</sequence>
<organism evidence="2 4">
    <name type="scientific">Rhizobium tibeticum</name>
    <dbReference type="NCBI Taxonomy" id="501024"/>
    <lineage>
        <taxon>Bacteria</taxon>
        <taxon>Pseudomonadati</taxon>
        <taxon>Pseudomonadota</taxon>
        <taxon>Alphaproteobacteria</taxon>
        <taxon>Hyphomicrobiales</taxon>
        <taxon>Rhizobiaceae</taxon>
        <taxon>Rhizobium/Agrobacterium group</taxon>
        <taxon>Rhizobium</taxon>
    </lineage>
</organism>
<evidence type="ECO:0000313" key="5">
    <source>
        <dbReference type="Proteomes" id="UP000198939"/>
    </source>
</evidence>
<dbReference type="Proteomes" id="UP000183063">
    <property type="component" value="Unassembled WGS sequence"/>
</dbReference>
<dbReference type="OrthoDB" id="9771642at2"/>
<dbReference type="Proteomes" id="UP000198939">
    <property type="component" value="Unassembled WGS sequence"/>
</dbReference>
<dbReference type="Pfam" id="PF09084">
    <property type="entry name" value="NMT1"/>
    <property type="match status" value="1"/>
</dbReference>
<dbReference type="PANTHER" id="PTHR30024">
    <property type="entry name" value="ALIPHATIC SULFONATES-BINDING PROTEIN-RELATED"/>
    <property type="match status" value="1"/>
</dbReference>
<dbReference type="InterPro" id="IPR006311">
    <property type="entry name" value="TAT_signal"/>
</dbReference>
<dbReference type="EMBL" id="FOCV01000027">
    <property type="protein sequence ID" value="SEO86978.1"/>
    <property type="molecule type" value="Genomic_DNA"/>
</dbReference>
<evidence type="ECO:0000313" key="3">
    <source>
        <dbReference type="EMBL" id="SEO86978.1"/>
    </source>
</evidence>
<dbReference type="AlphaFoldDB" id="A0A1H8T8X2"/>
<proteinExistence type="predicted"/>
<dbReference type="InterPro" id="IPR015168">
    <property type="entry name" value="SsuA/THI5"/>
</dbReference>
<gene>
    <name evidence="2" type="ORF">RTCCBAU85039_5014</name>
    <name evidence="3" type="ORF">SAMN05216228_102794</name>
</gene>
<dbReference type="InterPro" id="IPR019546">
    <property type="entry name" value="TAT_signal_bac_arc"/>
</dbReference>
<dbReference type="STRING" id="501024.RTCCBAU85039_5014"/>
<reference evidence="4" key="3">
    <citation type="submission" date="2016-10" db="EMBL/GenBank/DDBJ databases">
        <authorList>
            <person name="Wibberg D."/>
        </authorList>
    </citation>
    <scope>NUCLEOTIDE SEQUENCE [LARGE SCALE GENOMIC DNA]</scope>
</reference>
<evidence type="ECO:0000313" key="2">
    <source>
        <dbReference type="EMBL" id="SEI14005.1"/>
    </source>
</evidence>
<dbReference type="SUPFAM" id="SSF53850">
    <property type="entry name" value="Periplasmic binding protein-like II"/>
    <property type="match status" value="1"/>
</dbReference>
<dbReference type="NCBIfam" id="TIGR01409">
    <property type="entry name" value="TAT_signal_seq"/>
    <property type="match status" value="1"/>
</dbReference>
<accession>A0A1H8T8X2</accession>
<keyword evidence="5" id="KW-1185">Reference proteome</keyword>
<dbReference type="RefSeq" id="WP_072379533.1">
    <property type="nucleotide sequence ID" value="NZ_FNXB01000036.1"/>
</dbReference>
<evidence type="ECO:0000313" key="4">
    <source>
        <dbReference type="Proteomes" id="UP000183063"/>
    </source>
</evidence>
<name>A0A1H8T8X2_9HYPH</name>
<feature type="domain" description="SsuA/THI5-like" evidence="1">
    <location>
        <begin position="67"/>
        <end position="256"/>
    </location>
</feature>